<organism evidence="2 3">
    <name type="scientific">Actinomadura adrarensis</name>
    <dbReference type="NCBI Taxonomy" id="1819600"/>
    <lineage>
        <taxon>Bacteria</taxon>
        <taxon>Bacillati</taxon>
        <taxon>Actinomycetota</taxon>
        <taxon>Actinomycetes</taxon>
        <taxon>Streptosporangiales</taxon>
        <taxon>Thermomonosporaceae</taxon>
        <taxon>Actinomadura</taxon>
    </lineage>
</organism>
<dbReference type="Proteomes" id="UP001597083">
    <property type="component" value="Unassembled WGS sequence"/>
</dbReference>
<evidence type="ECO:0000313" key="2">
    <source>
        <dbReference type="EMBL" id="MFD0852600.1"/>
    </source>
</evidence>
<proteinExistence type="predicted"/>
<protein>
    <submittedName>
        <fullName evidence="2">DUF6597 domain-containing transcriptional factor</fullName>
    </submittedName>
</protein>
<name>A0ABW3CFA7_9ACTN</name>
<gene>
    <name evidence="2" type="ORF">ACFQ07_10215</name>
</gene>
<keyword evidence="3" id="KW-1185">Reference proteome</keyword>
<sequence length="136" mass="15334">MAKVLPESTRGILDARTAFQAFRLTKVAPSPGLAPYVEYYWVLVWDLRGREPHRQQILTRPTVHMTFTHYLTSGLRRSRIMGVVRDEFVEEIHDEGHVVGVGFLPGAFRPFLGSPVSAITGRELRVDEVFGDAGRV</sequence>
<comment type="caution">
    <text evidence="2">The sequence shown here is derived from an EMBL/GenBank/DDBJ whole genome shotgun (WGS) entry which is preliminary data.</text>
</comment>
<evidence type="ECO:0000259" key="1">
    <source>
        <dbReference type="Pfam" id="PF20240"/>
    </source>
</evidence>
<dbReference type="Pfam" id="PF20240">
    <property type="entry name" value="DUF6597"/>
    <property type="match status" value="1"/>
</dbReference>
<accession>A0ABW3CFA7</accession>
<dbReference type="EMBL" id="JBHTIR010001475">
    <property type="protein sequence ID" value="MFD0852600.1"/>
    <property type="molecule type" value="Genomic_DNA"/>
</dbReference>
<feature type="non-terminal residue" evidence="2">
    <location>
        <position position="136"/>
    </location>
</feature>
<reference evidence="3" key="1">
    <citation type="journal article" date="2019" name="Int. J. Syst. Evol. Microbiol.">
        <title>The Global Catalogue of Microorganisms (GCM) 10K type strain sequencing project: providing services to taxonomists for standard genome sequencing and annotation.</title>
        <authorList>
            <consortium name="The Broad Institute Genomics Platform"/>
            <consortium name="The Broad Institute Genome Sequencing Center for Infectious Disease"/>
            <person name="Wu L."/>
            <person name="Ma J."/>
        </authorList>
    </citation>
    <scope>NUCLEOTIDE SEQUENCE [LARGE SCALE GENOMIC DNA]</scope>
    <source>
        <strain evidence="3">JCM 31696</strain>
    </source>
</reference>
<feature type="domain" description="DUF6597" evidence="1">
    <location>
        <begin position="26"/>
        <end position="124"/>
    </location>
</feature>
<evidence type="ECO:0000313" key="3">
    <source>
        <dbReference type="Proteomes" id="UP001597083"/>
    </source>
</evidence>
<dbReference type="InterPro" id="IPR046532">
    <property type="entry name" value="DUF6597"/>
</dbReference>